<dbReference type="Pfam" id="PF09931">
    <property type="entry name" value="Phage_phiJL001_Gp84_N"/>
    <property type="match status" value="1"/>
</dbReference>
<name>A0A8S5SYH8_9CAUD</name>
<accession>A0A8S5SYH8</accession>
<protein>
    <recommendedName>
        <fullName evidence="2">Bacteriophage phiJL001 Gp84 N-terminal domain-containing protein</fullName>
    </recommendedName>
</protein>
<reference evidence="1" key="1">
    <citation type="journal article" date="2021" name="Proc. Natl. Acad. Sci. U.S.A.">
        <title>A Catalog of Tens of Thousands of Viruses from Human Metagenomes Reveals Hidden Associations with Chronic Diseases.</title>
        <authorList>
            <person name="Tisza M.J."/>
            <person name="Buck C.B."/>
        </authorList>
    </citation>
    <scope>NUCLEOTIDE SEQUENCE</scope>
    <source>
        <strain evidence="1">Ct8wU2</strain>
    </source>
</reference>
<organism evidence="1">
    <name type="scientific">Siphoviridae sp. ct8wU2</name>
    <dbReference type="NCBI Taxonomy" id="2827791"/>
    <lineage>
        <taxon>Viruses</taxon>
        <taxon>Duplodnaviria</taxon>
        <taxon>Heunggongvirae</taxon>
        <taxon>Uroviricota</taxon>
        <taxon>Caudoviricetes</taxon>
    </lineage>
</organism>
<dbReference type="EMBL" id="BK032699">
    <property type="protein sequence ID" value="DAF55743.1"/>
    <property type="molecule type" value="Genomic_DNA"/>
</dbReference>
<evidence type="ECO:0000313" key="1">
    <source>
        <dbReference type="EMBL" id="DAF55743.1"/>
    </source>
</evidence>
<evidence type="ECO:0008006" key="2">
    <source>
        <dbReference type="Google" id="ProtNLM"/>
    </source>
</evidence>
<sequence length="200" mass="21800">MKMKNCTLDLAQHLNTDNEFVCCDLFTLKLANGSICRAAEFDKDISFNGKLYKADRFIMKREQTKSSGAPSVETLSVTLNTDRLHDDKVDGKYLLQAVHDGTLDDAYLTLGRAFLDAETGAVLGVLELFTGRCEISSCGGISCKLSVKSETVGLNASVPLRTFAPQNVYQEADGVVSTASKDTYTCMIPLKPSKNVLVKI</sequence>
<proteinExistence type="predicted"/>